<evidence type="ECO:0000313" key="2">
    <source>
        <dbReference type="Proteomes" id="UP000823388"/>
    </source>
</evidence>
<reference evidence="1" key="1">
    <citation type="submission" date="2020-05" db="EMBL/GenBank/DDBJ databases">
        <title>WGS assembly of Panicum virgatum.</title>
        <authorList>
            <person name="Lovell J.T."/>
            <person name="Jenkins J."/>
            <person name="Shu S."/>
            <person name="Juenger T.E."/>
            <person name="Schmutz J."/>
        </authorList>
    </citation>
    <scope>NUCLEOTIDE SEQUENCE</scope>
    <source>
        <strain evidence="1">AP13</strain>
    </source>
</reference>
<sequence>MKERIASRREREAAFPLLAFAAEKRRGGRAGWRACSRRRNFKGTAVELVRSILRPDNVMHSMA</sequence>
<dbReference type="EMBL" id="CM029046">
    <property type="protein sequence ID" value="KAG2586738.1"/>
    <property type="molecule type" value="Genomic_DNA"/>
</dbReference>
<comment type="caution">
    <text evidence="1">The sequence shown here is derived from an EMBL/GenBank/DDBJ whole genome shotgun (WGS) entry which is preliminary data.</text>
</comment>
<name>A0A8T0RPH2_PANVG</name>
<accession>A0A8T0RPH2</accession>
<organism evidence="1 2">
    <name type="scientific">Panicum virgatum</name>
    <name type="common">Blackwell switchgrass</name>
    <dbReference type="NCBI Taxonomy" id="38727"/>
    <lineage>
        <taxon>Eukaryota</taxon>
        <taxon>Viridiplantae</taxon>
        <taxon>Streptophyta</taxon>
        <taxon>Embryophyta</taxon>
        <taxon>Tracheophyta</taxon>
        <taxon>Spermatophyta</taxon>
        <taxon>Magnoliopsida</taxon>
        <taxon>Liliopsida</taxon>
        <taxon>Poales</taxon>
        <taxon>Poaceae</taxon>
        <taxon>PACMAD clade</taxon>
        <taxon>Panicoideae</taxon>
        <taxon>Panicodae</taxon>
        <taxon>Paniceae</taxon>
        <taxon>Panicinae</taxon>
        <taxon>Panicum</taxon>
        <taxon>Panicum sect. Hiantes</taxon>
    </lineage>
</organism>
<evidence type="ECO:0000313" key="1">
    <source>
        <dbReference type="EMBL" id="KAG2586738.1"/>
    </source>
</evidence>
<gene>
    <name evidence="1" type="ORF">PVAP13_5NG074381</name>
</gene>
<dbReference type="Proteomes" id="UP000823388">
    <property type="component" value="Chromosome 5N"/>
</dbReference>
<dbReference type="AlphaFoldDB" id="A0A8T0RPH2"/>
<proteinExistence type="predicted"/>
<protein>
    <submittedName>
        <fullName evidence="1">Uncharacterized protein</fullName>
    </submittedName>
</protein>
<keyword evidence="2" id="KW-1185">Reference proteome</keyword>